<evidence type="ECO:0000256" key="3">
    <source>
        <dbReference type="ARBA" id="ARBA00023274"/>
    </source>
</evidence>
<dbReference type="GO" id="GO:0003735">
    <property type="term" value="F:structural constituent of ribosome"/>
    <property type="evidence" value="ECO:0007669"/>
    <property type="project" value="InterPro"/>
</dbReference>
<dbReference type="InterPro" id="IPR019979">
    <property type="entry name" value="Ribosomal_uS17_CS"/>
</dbReference>
<keyword evidence="3 4" id="KW-0687">Ribonucleoprotein</keyword>
<evidence type="ECO:0000313" key="6">
    <source>
        <dbReference type="Proteomes" id="UP000243425"/>
    </source>
</evidence>
<dbReference type="CDD" id="cd00364">
    <property type="entry name" value="Ribosomal_uS17"/>
    <property type="match status" value="1"/>
</dbReference>
<keyword evidence="5" id="KW-0542">Nucleomorph</keyword>
<protein>
    <submittedName>
        <fullName evidence="5">Ribosomal protein S11</fullName>
    </submittedName>
</protein>
<dbReference type="EMBL" id="DQ158857">
    <property type="protein sequence ID" value="ABA27278.1"/>
    <property type="molecule type" value="Genomic_DNA"/>
</dbReference>
<evidence type="ECO:0000256" key="2">
    <source>
        <dbReference type="ARBA" id="ARBA00022980"/>
    </source>
</evidence>
<dbReference type="GO" id="GO:0022627">
    <property type="term" value="C:cytosolic small ribosomal subunit"/>
    <property type="evidence" value="ECO:0007669"/>
    <property type="project" value="TreeGrafter"/>
</dbReference>
<name>Q3LW88_BIGNA</name>
<dbReference type="InterPro" id="IPR012340">
    <property type="entry name" value="NA-bd_OB-fold"/>
</dbReference>
<reference evidence="5 6" key="1">
    <citation type="journal article" date="2006" name="Proc. Natl. Acad. Sci. U.S.A.">
        <title>Complete nucleotide sequence of the chlorarachniophyte nucleomorph: nature's smallest nucleus.</title>
        <authorList>
            <person name="Gilson P.R."/>
            <person name="Su V."/>
            <person name="Slamovits C.H."/>
            <person name="Reith M.E."/>
            <person name="Keeling P.J."/>
            <person name="McFadden G.I."/>
        </authorList>
    </citation>
    <scope>NUCLEOTIDE SEQUENCE [LARGE SCALE GENOMIC DNA]</scope>
    <source>
        <strain evidence="6">CCMP621</strain>
    </source>
</reference>
<dbReference type="GO" id="GO:0006412">
    <property type="term" value="P:translation"/>
    <property type="evidence" value="ECO:0007669"/>
    <property type="project" value="InterPro"/>
</dbReference>
<dbReference type="InterPro" id="IPR000266">
    <property type="entry name" value="Ribosomal_uS17"/>
</dbReference>
<keyword evidence="2 4" id="KW-0689">Ribosomal protein</keyword>
<accession>Q3LW88</accession>
<geneLocation type="nucleomorph" evidence="5"/>
<proteinExistence type="inferred from homology"/>
<comment type="similarity">
    <text evidence="1 4">Belongs to the universal ribosomal protein uS17 family.</text>
</comment>
<dbReference type="Pfam" id="PF00366">
    <property type="entry name" value="Ribosomal_S17"/>
    <property type="match status" value="1"/>
</dbReference>
<dbReference type="PROSITE" id="PS00056">
    <property type="entry name" value="RIBOSOMAL_S17"/>
    <property type="match status" value="1"/>
</dbReference>
<dbReference type="RefSeq" id="XP_001712890.1">
    <property type="nucleotide sequence ID" value="XM_001712838.1"/>
</dbReference>
<dbReference type="PANTHER" id="PTHR10744">
    <property type="entry name" value="40S RIBOSOMAL PROTEIN S11 FAMILY MEMBER"/>
    <property type="match status" value="1"/>
</dbReference>
<evidence type="ECO:0000256" key="1">
    <source>
        <dbReference type="ARBA" id="ARBA00010254"/>
    </source>
</evidence>
<gene>
    <name evidence="5" type="primary">rps11</name>
</gene>
<dbReference type="SUPFAM" id="SSF50249">
    <property type="entry name" value="Nucleic acid-binding proteins"/>
    <property type="match status" value="1"/>
</dbReference>
<dbReference type="AlphaFoldDB" id="Q3LW88"/>
<dbReference type="PANTHER" id="PTHR10744:SF9">
    <property type="entry name" value="40S RIBOSOMAL PROTEIN S11-RELATED"/>
    <property type="match status" value="1"/>
</dbReference>
<sequence>MVITGGMINKFKIKIPLRNKDKIDKKCPFYGKINLRGRILRGKVRKIKMKSTVIIRIDYLKFLKKYNRFVKRHKNIPAHLSNLLTCKVGDIVIIAECRPISKTVRFNVIKVFSKVIPDA</sequence>
<evidence type="ECO:0000256" key="4">
    <source>
        <dbReference type="RuleBase" id="RU003872"/>
    </source>
</evidence>
<evidence type="ECO:0000313" key="5">
    <source>
        <dbReference type="EMBL" id="ABA27278.1"/>
    </source>
</evidence>
<dbReference type="Gene3D" id="2.40.50.1000">
    <property type="match status" value="1"/>
</dbReference>
<dbReference type="PRINTS" id="PR00973">
    <property type="entry name" value="RIBOSOMALS17"/>
</dbReference>
<organism evidence="5 6">
    <name type="scientific">Bigelowiella natans</name>
    <name type="common">Pedinomonas minutissima</name>
    <name type="synonym">Chlorarachnion sp. (strain CCMP621)</name>
    <dbReference type="NCBI Taxonomy" id="227086"/>
    <lineage>
        <taxon>Eukaryota</taxon>
        <taxon>Sar</taxon>
        <taxon>Rhizaria</taxon>
        <taxon>Cercozoa</taxon>
        <taxon>Chlorarachniophyceae</taxon>
        <taxon>Bigelowiella</taxon>
    </lineage>
</organism>
<dbReference type="Proteomes" id="UP000243425">
    <property type="component" value="Nucleomorph 2"/>
</dbReference>
<dbReference type="GeneID" id="5788570"/>